<protein>
    <submittedName>
        <fullName evidence="1">Uncharacterized protein</fullName>
    </submittedName>
</protein>
<gene>
    <name evidence="1" type="ORF">L3556_16055</name>
</gene>
<organism evidence="1 2">
    <name type="scientific">Candidatus Synechococcus calcipolaris G9</name>
    <dbReference type="NCBI Taxonomy" id="1497997"/>
    <lineage>
        <taxon>Bacteria</taxon>
        <taxon>Bacillati</taxon>
        <taxon>Cyanobacteriota</taxon>
        <taxon>Cyanophyceae</taxon>
        <taxon>Synechococcales</taxon>
        <taxon>Synechococcaceae</taxon>
        <taxon>Synechococcus</taxon>
    </lineage>
</organism>
<reference evidence="1" key="2">
    <citation type="submission" date="2022-01" db="EMBL/GenBank/DDBJ databases">
        <authorList>
            <person name="Zivanovic Y."/>
            <person name="Moreira D."/>
            <person name="Lopez-Garcia P."/>
        </authorList>
    </citation>
    <scope>NUCLEOTIDE SEQUENCE</scope>
    <source>
        <strain evidence="1">G9</strain>
    </source>
</reference>
<name>A0ABT6F3I3_9SYNE</name>
<sequence>MLLSYLDGSREVSYPERRVPRPDPAQVLVPTFNPDFLAEGKKLIQEVNSQRFVAPITTYVNAARCTLRAGGDTTGVRLRGFLAPRVSIVTGRQAQSENRETSKLTGQSYIKYGGQGVVVPFGPATETETEMEAVAAILNTAKAANIRNLVSYIPGTVY</sequence>
<keyword evidence="2" id="KW-1185">Reference proteome</keyword>
<evidence type="ECO:0000313" key="2">
    <source>
        <dbReference type="Proteomes" id="UP001154265"/>
    </source>
</evidence>
<comment type="caution">
    <text evidence="1">The sequence shown here is derived from an EMBL/GenBank/DDBJ whole genome shotgun (WGS) entry which is preliminary data.</text>
</comment>
<accession>A0ABT6F3I3</accession>
<proteinExistence type="predicted"/>
<reference evidence="1" key="1">
    <citation type="journal article" date="2022" name="Genome Biol. Evol.">
        <title>A New Gene Family Diagnostic for Intracellular Biomineralization of Amorphous Ca Carbonates by Cyanobacteria.</title>
        <authorList>
            <person name="Benzerara K."/>
            <person name="Duprat E."/>
            <person name="Bitard-Feildel T."/>
            <person name="Caumes G."/>
            <person name="Cassier-Chauvat C."/>
            <person name="Chauvat F."/>
            <person name="Dezi M."/>
            <person name="Diop S.I."/>
            <person name="Gaschignard G."/>
            <person name="Gorgen S."/>
            <person name="Gugger M."/>
            <person name="Lopez-Garcia P."/>
            <person name="Millet M."/>
            <person name="Skouri-Panet F."/>
            <person name="Moreira D."/>
            <person name="Callebaut I."/>
        </authorList>
    </citation>
    <scope>NUCLEOTIDE SEQUENCE</scope>
    <source>
        <strain evidence="1">G9</strain>
    </source>
</reference>
<dbReference type="EMBL" id="JAKKUT010000008">
    <property type="protein sequence ID" value="MDG2992433.1"/>
    <property type="molecule type" value="Genomic_DNA"/>
</dbReference>
<evidence type="ECO:0000313" key="1">
    <source>
        <dbReference type="EMBL" id="MDG2992433.1"/>
    </source>
</evidence>
<dbReference type="Proteomes" id="UP001154265">
    <property type="component" value="Unassembled WGS sequence"/>
</dbReference>